<dbReference type="UniPathway" id="UPA00196"/>
<evidence type="ECO:0000256" key="8">
    <source>
        <dbReference type="ARBA" id="ARBA00022692"/>
    </source>
</evidence>
<organism evidence="14 15">
    <name type="scientific">Trichosporon asahii var. asahii (strain ATCC 90039 / CBS 2479 / JCM 2466 / KCTC 7840 / NBRC 103889/ NCYC 2677 / UAMH 7654)</name>
    <name type="common">Yeast</name>
    <dbReference type="NCBI Taxonomy" id="1186058"/>
    <lineage>
        <taxon>Eukaryota</taxon>
        <taxon>Fungi</taxon>
        <taxon>Dikarya</taxon>
        <taxon>Basidiomycota</taxon>
        <taxon>Agaricomycotina</taxon>
        <taxon>Tremellomycetes</taxon>
        <taxon>Trichosporonales</taxon>
        <taxon>Trichosporonaceae</taxon>
        <taxon>Trichosporon</taxon>
    </lineage>
</organism>
<dbReference type="VEuPathDB" id="FungiDB:A1Q1_07912"/>
<dbReference type="GO" id="GO:0031501">
    <property type="term" value="C:mannosyltransferase complex"/>
    <property type="evidence" value="ECO:0007669"/>
    <property type="project" value="TreeGrafter"/>
</dbReference>
<evidence type="ECO:0000256" key="9">
    <source>
        <dbReference type="ARBA" id="ARBA00022824"/>
    </source>
</evidence>
<feature type="region of interest" description="Disordered" evidence="13">
    <location>
        <begin position="1"/>
        <end position="20"/>
    </location>
</feature>
<keyword evidence="6 12" id="KW-0328">Glycosyltransferase</keyword>
<dbReference type="EC" id="2.4.1.-" evidence="12"/>
<evidence type="ECO:0000256" key="11">
    <source>
        <dbReference type="ARBA" id="ARBA00023136"/>
    </source>
</evidence>
<proteinExistence type="inferred from homology"/>
<feature type="transmembrane region" description="Helical" evidence="12">
    <location>
        <begin position="329"/>
        <end position="350"/>
    </location>
</feature>
<dbReference type="GO" id="GO:0004376">
    <property type="term" value="F:GPI mannosyltransferase activity"/>
    <property type="evidence" value="ECO:0007669"/>
    <property type="project" value="InterPro"/>
</dbReference>
<evidence type="ECO:0000256" key="13">
    <source>
        <dbReference type="SAM" id="MobiDB-lite"/>
    </source>
</evidence>
<evidence type="ECO:0000313" key="14">
    <source>
        <dbReference type="EMBL" id="EJT50939.1"/>
    </source>
</evidence>
<dbReference type="InterPro" id="IPR007315">
    <property type="entry name" value="PIG-V/Gpi18"/>
</dbReference>
<evidence type="ECO:0000256" key="6">
    <source>
        <dbReference type="ARBA" id="ARBA00022676"/>
    </source>
</evidence>
<comment type="caution">
    <text evidence="14">The sequence shown here is derived from an EMBL/GenBank/DDBJ whole genome shotgun (WGS) entry which is preliminary data.</text>
</comment>
<comment type="caution">
    <text evidence="12">Lacks conserved residue(s) required for the propagation of feature annotation.</text>
</comment>
<dbReference type="Pfam" id="PF04188">
    <property type="entry name" value="Mannosyl_trans2"/>
    <property type="match status" value="2"/>
</dbReference>
<accession>J6F1U7</accession>
<comment type="function">
    <text evidence="12">Mannosyltransferase involved in glycosylphosphatidylinositol-anchor biosynthesis.</text>
</comment>
<evidence type="ECO:0000256" key="10">
    <source>
        <dbReference type="ARBA" id="ARBA00022989"/>
    </source>
</evidence>
<comment type="pathway">
    <text evidence="2 12">Glycolipid biosynthesis; glycosylphosphatidylinositol-anchor biosynthesis.</text>
</comment>
<reference evidence="14 15" key="1">
    <citation type="journal article" date="2012" name="Eukaryot. Cell">
        <title>Draft genome sequence of CBS 2479, the standard type strain of Trichosporon asahii.</title>
        <authorList>
            <person name="Yang R.Y."/>
            <person name="Li H.T."/>
            <person name="Zhu H."/>
            <person name="Zhou G.P."/>
            <person name="Wang M."/>
            <person name="Wang L."/>
        </authorList>
    </citation>
    <scope>NUCLEOTIDE SEQUENCE [LARGE SCALE GENOMIC DNA]</scope>
    <source>
        <strain evidence="15">ATCC 90039 / CBS 2479 / JCM 2466 / KCTC 7840 / NCYC 2677 / UAMH 7654</strain>
    </source>
</reference>
<evidence type="ECO:0000256" key="2">
    <source>
        <dbReference type="ARBA" id="ARBA00004687"/>
    </source>
</evidence>
<comment type="subcellular location">
    <subcellularLocation>
        <location evidence="1 12">Endoplasmic reticulum membrane</location>
        <topology evidence="1 12">Multi-pass membrane protein</topology>
    </subcellularLocation>
</comment>
<evidence type="ECO:0000256" key="4">
    <source>
        <dbReference type="ARBA" id="ARBA00013795"/>
    </source>
</evidence>
<keyword evidence="9 12" id="KW-0256">Endoplasmic reticulum</keyword>
<feature type="transmembrane region" description="Helical" evidence="12">
    <location>
        <begin position="460"/>
        <end position="477"/>
    </location>
</feature>
<dbReference type="RefSeq" id="XP_014182371.1">
    <property type="nucleotide sequence ID" value="XM_014326896.1"/>
</dbReference>
<evidence type="ECO:0000256" key="1">
    <source>
        <dbReference type="ARBA" id="ARBA00004477"/>
    </source>
</evidence>
<gene>
    <name evidence="14" type="ORF">A1Q1_07912</name>
</gene>
<dbReference type="PANTHER" id="PTHR12468">
    <property type="entry name" value="GPI MANNOSYLTRANSFERASE 2"/>
    <property type="match status" value="1"/>
</dbReference>
<feature type="transmembrane region" description="Helical" evidence="12">
    <location>
        <begin position="416"/>
        <end position="440"/>
    </location>
</feature>
<dbReference type="PANTHER" id="PTHR12468:SF2">
    <property type="entry name" value="GPI MANNOSYLTRANSFERASE 2"/>
    <property type="match status" value="1"/>
</dbReference>
<dbReference type="GO" id="GO:0006506">
    <property type="term" value="P:GPI anchor biosynthetic process"/>
    <property type="evidence" value="ECO:0007669"/>
    <property type="project" value="UniProtKB-UniPathway"/>
</dbReference>
<keyword evidence="7 12" id="KW-0808">Transferase</keyword>
<name>J6F1U7_TRIAS</name>
<keyword evidence="10 12" id="KW-1133">Transmembrane helix</keyword>
<evidence type="ECO:0000256" key="3">
    <source>
        <dbReference type="ARBA" id="ARBA00008698"/>
    </source>
</evidence>
<feature type="transmembrane region" description="Helical" evidence="12">
    <location>
        <begin position="204"/>
        <end position="235"/>
    </location>
</feature>
<keyword evidence="11 12" id="KW-0472">Membrane</keyword>
<dbReference type="OrthoDB" id="10252502at2759"/>
<evidence type="ECO:0000256" key="5">
    <source>
        <dbReference type="ARBA" id="ARBA00022502"/>
    </source>
</evidence>
<protein>
    <recommendedName>
        <fullName evidence="4 12">GPI mannosyltransferase 2</fullName>
        <ecNumber evidence="12">2.4.1.-</ecNumber>
    </recommendedName>
</protein>
<dbReference type="GeneID" id="25991424"/>
<dbReference type="Proteomes" id="UP000002748">
    <property type="component" value="Unassembled WGS sequence"/>
</dbReference>
<feature type="transmembrane region" description="Helical" evidence="12">
    <location>
        <begin position="25"/>
        <end position="48"/>
    </location>
</feature>
<keyword evidence="5 12" id="KW-0337">GPI-anchor biosynthesis</keyword>
<comment type="similarity">
    <text evidence="3 12">Belongs to the PIGV family.</text>
</comment>
<dbReference type="EMBL" id="ALBS01000080">
    <property type="protein sequence ID" value="EJT50939.1"/>
    <property type="molecule type" value="Genomic_DNA"/>
</dbReference>
<evidence type="ECO:0000256" key="7">
    <source>
        <dbReference type="ARBA" id="ARBA00022679"/>
    </source>
</evidence>
<dbReference type="GO" id="GO:0005789">
    <property type="term" value="C:endoplasmic reticulum membrane"/>
    <property type="evidence" value="ECO:0007669"/>
    <property type="project" value="UniProtKB-SubCell"/>
</dbReference>
<evidence type="ECO:0000256" key="12">
    <source>
        <dbReference type="RuleBase" id="RU363112"/>
    </source>
</evidence>
<feature type="transmembrane region" description="Helical" evidence="12">
    <location>
        <begin position="134"/>
        <end position="152"/>
    </location>
</feature>
<evidence type="ECO:0000313" key="15">
    <source>
        <dbReference type="Proteomes" id="UP000002748"/>
    </source>
</evidence>
<keyword evidence="8 12" id="KW-0812">Transmembrane</keyword>
<dbReference type="HOGENOM" id="CLU_029048_1_0_1"/>
<sequence>MTRTFAAPTATPGSPKSRHRSTDEYLLTAVTATSYIGTLLALNALSYLPRFDTSGSVFGRWDSVHFFSVARNGYEYEQQVAFQPGWHALLHSGANAVGSIRQWLGIDPPLISKAGGGRGLWVEGVTSTPDDIEIAAIAINLIARIAASLALYRLTCRLFNRKTAVAAGLLYAYPPSPAAMLTYTEPAFAAAYFAGLLACSKRRWLGAALCFAAATSLRATGVFSAAVLAWALVFAPRRPASPDVKRSIPFTSYVCAALRDPGRTLIRAVIAVTLAGIVAAPFIVFNGYIWKIACPGREWCSKSLPLAYTAVQKIYWDIGLFHYWTPEQIPNLIIALPVLIPTLAGIWAYFSGKTLSLHSEAAHRADSLASIQASTTYAISSAHNVRASAEVKEVKGDVQDETTGDEVARGPLLDAVYALSLFLALTLLFTSHTQIALRLAVTDPTLWWTLAANAGMRKAWIWWCFLWAAVGLALWSGHYPPA</sequence>
<dbReference type="KEGG" id="tasa:A1Q1_07912"/>
<dbReference type="AlphaFoldDB" id="J6F1U7"/>
<dbReference type="GO" id="GO:0000009">
    <property type="term" value="F:alpha-1,6-mannosyltransferase activity"/>
    <property type="evidence" value="ECO:0007669"/>
    <property type="project" value="InterPro"/>
</dbReference>
<feature type="transmembrane region" description="Helical" evidence="12">
    <location>
        <begin position="268"/>
        <end position="289"/>
    </location>
</feature>